<evidence type="ECO:0000313" key="2">
    <source>
        <dbReference type="Proteomes" id="UP000186364"/>
    </source>
</evidence>
<keyword evidence="2" id="KW-1185">Reference proteome</keyword>
<accession>A0A1Q9AV62</accession>
<comment type="caution">
    <text evidence="1">The sequence shown here is derived from an EMBL/GenBank/DDBJ whole genome shotgun (WGS) entry which is preliminary data.</text>
</comment>
<dbReference type="EMBL" id="MKIP01000052">
    <property type="protein sequence ID" value="OLP59347.1"/>
    <property type="molecule type" value="Genomic_DNA"/>
</dbReference>
<proteinExistence type="predicted"/>
<gene>
    <name evidence="1" type="ORF">BJF93_11450</name>
</gene>
<name>A0A1Q9AV62_9HYPH</name>
<dbReference type="Proteomes" id="UP000186364">
    <property type="component" value="Unassembled WGS sequence"/>
</dbReference>
<protein>
    <submittedName>
        <fullName evidence="1">Uncharacterized protein</fullName>
    </submittedName>
</protein>
<reference evidence="1 2" key="1">
    <citation type="submission" date="2016-09" db="EMBL/GenBank/DDBJ databases">
        <title>Rhizobium sp. nov., a novel species isolated from the rice rhizosphere.</title>
        <authorList>
            <person name="Zhao J."/>
            <person name="Zhang X."/>
        </authorList>
    </citation>
    <scope>NUCLEOTIDE SEQUENCE [LARGE SCALE GENOMIC DNA]</scope>
    <source>
        <strain evidence="1 2">1.7048</strain>
    </source>
</reference>
<evidence type="ECO:0000313" key="1">
    <source>
        <dbReference type="EMBL" id="OLP59347.1"/>
    </source>
</evidence>
<sequence length="377" mass="39774">MVRKYGCTIDRSRFTSASVVASASLKCWRFAAVKLRISVSIVACARFKASLQSVSKLVEGDGVEPASGAGGLASRSFKRSLKGILSGPVFTEQVSFQTPALVGLWVAHGDVIFAGARQVETRRRQGFGHARTVMDVAGLDALDDPVVNQLTGIATPDALDEADGLTGALRRHRVVPAVFLVQNIAQGVIVLLVAGRRDVEAAPARKLHARRHEMQLDAALVGVADPKHIALVGFEAGKGKALEGVHHPPLLGRVRRVFSGEGNDAGSIGPLVRAGVDQRAHAVCIAAQHFRQGLAGKQHDLAALVTDRVAVLVVSDDVALDQVVNRSRSAALAVSEKLDQHGAPSFAVNCSRVSDSARSMATRRAAIVIASMAGNWP</sequence>
<organism evidence="1 2">
    <name type="scientific">Xaviernesmea oryzae</name>
    <dbReference type="NCBI Taxonomy" id="464029"/>
    <lineage>
        <taxon>Bacteria</taxon>
        <taxon>Pseudomonadati</taxon>
        <taxon>Pseudomonadota</taxon>
        <taxon>Alphaproteobacteria</taxon>
        <taxon>Hyphomicrobiales</taxon>
        <taxon>Rhizobiaceae</taxon>
        <taxon>Rhizobium/Agrobacterium group</taxon>
        <taxon>Xaviernesmea</taxon>
    </lineage>
</organism>
<dbReference type="AlphaFoldDB" id="A0A1Q9AV62"/>